<dbReference type="OrthoDB" id="1607513at2759"/>
<evidence type="ECO:0000256" key="5">
    <source>
        <dbReference type="ARBA" id="ARBA00023242"/>
    </source>
</evidence>
<evidence type="ECO:0000313" key="9">
    <source>
        <dbReference type="Proteomes" id="UP000663852"/>
    </source>
</evidence>
<dbReference type="InterPro" id="IPR052035">
    <property type="entry name" value="ZnF_BED_domain_contain"/>
</dbReference>
<feature type="compositionally biased region" description="Low complexity" evidence="6">
    <location>
        <begin position="446"/>
        <end position="475"/>
    </location>
</feature>
<protein>
    <recommendedName>
        <fullName evidence="7">HAT C-terminal dimerisation domain-containing protein</fullName>
    </recommendedName>
</protein>
<feature type="region of interest" description="Disordered" evidence="6">
    <location>
        <begin position="1"/>
        <end position="125"/>
    </location>
</feature>
<feature type="compositionally biased region" description="Basic residues" evidence="6">
    <location>
        <begin position="60"/>
        <end position="81"/>
    </location>
</feature>
<feature type="domain" description="HAT C-terminal dimerisation" evidence="7">
    <location>
        <begin position="882"/>
        <end position="944"/>
    </location>
</feature>
<dbReference type="GO" id="GO:0008270">
    <property type="term" value="F:zinc ion binding"/>
    <property type="evidence" value="ECO:0007669"/>
    <property type="project" value="UniProtKB-KW"/>
</dbReference>
<organism evidence="8 9">
    <name type="scientific">Adineta ricciae</name>
    <name type="common">Rotifer</name>
    <dbReference type="NCBI Taxonomy" id="249248"/>
    <lineage>
        <taxon>Eukaryota</taxon>
        <taxon>Metazoa</taxon>
        <taxon>Spiralia</taxon>
        <taxon>Gnathifera</taxon>
        <taxon>Rotifera</taxon>
        <taxon>Eurotatoria</taxon>
        <taxon>Bdelloidea</taxon>
        <taxon>Adinetida</taxon>
        <taxon>Adinetidae</taxon>
        <taxon>Adineta</taxon>
    </lineage>
</organism>
<feature type="region of interest" description="Disordered" evidence="6">
    <location>
        <begin position="446"/>
        <end position="477"/>
    </location>
</feature>
<reference evidence="8" key="1">
    <citation type="submission" date="2021-02" db="EMBL/GenBank/DDBJ databases">
        <authorList>
            <person name="Nowell W R."/>
        </authorList>
    </citation>
    <scope>NUCLEOTIDE SEQUENCE</scope>
</reference>
<dbReference type="GO" id="GO:0046983">
    <property type="term" value="F:protein dimerization activity"/>
    <property type="evidence" value="ECO:0007669"/>
    <property type="project" value="InterPro"/>
</dbReference>
<dbReference type="PANTHER" id="PTHR46481:SF10">
    <property type="entry name" value="ZINC FINGER BED DOMAIN-CONTAINING PROTEIN 39"/>
    <property type="match status" value="1"/>
</dbReference>
<keyword evidence="2" id="KW-0479">Metal-binding</keyword>
<keyword evidence="5" id="KW-0539">Nucleus</keyword>
<feature type="compositionally biased region" description="Polar residues" evidence="6">
    <location>
        <begin position="8"/>
        <end position="36"/>
    </location>
</feature>
<dbReference type="EMBL" id="CAJNOJ010000073">
    <property type="protein sequence ID" value="CAF1038360.1"/>
    <property type="molecule type" value="Genomic_DNA"/>
</dbReference>
<sequence>MDKDKLPTESTSRPTLRQNARKNSTLMNTHNLSSKIQSEKNKRTTTTMTKITKQIVKSTKQSRKRKKKTDSHINSKSKSKRSNTVANRLDSTDLEINDEHDRTTEERYDSNHSDQHEHDAEDEGADYAKEGVDEGDDEEKEETSIALNHSFASDDTRNNDPSEQQKNLKRTTTQSKYDVLQHFTTLTSGEYMCKICPSGSKVFPASNKLSDTNLRSHLGRFHKLEKFLYPSQRIRQPRKEPTISVQQKQKLDAAAVNAIVQDAHVFNVFRKSGMKGFLAEGVPGYRGPNRRTVVKRLKVKYKQRRSSIREELSTVSDIALSVDAWQSNRRDHFICLSAHYYDKNFKYQSNIITFRRFVGTHSADRINKFLVNETEKLGIRSKICSITTDNGPDVRTATRSGYGVKLSCFLHVLNLVIRNGLWLFEMPATQSSTASTNSSIARSATTTASTNSSIARSATTTASTNSSITRSATTTVSNLSNSAPELTSFVYSSIDDDEHDLLINVDKVSEELSDDSASSTSSDQDGTVTTSISSSEDESVLSSSESETENDLHSTTSQVMDEEDFFYRASHDITFLLKKVHILLKRVRKLVGFIHRSSVLHRYVAKQMKLEIDNYNQNIASNDPSMKNMKFKELTLDMKVRWSSTYAMLSRFIFYKSVICSLTYDLTKRMNLTPRQNQKLKKLTFTSFEWRILETLQTILLPFYNSTMALSTRKRPTLSCNKTIMIALANFFTVDENEPTTLEILLKQHLSTIYQFYMEKHITDEQLRATLVASFLDPMTYHYLTCADKKEAEAIICTIATGHLAKINSQPLSSTNPLSISIRTASTVKDPNDRLNPIENLLISCGIPVRKLSSTNTNLPKKPSAIKEELAQYVANHGTYGDFTEYWEKNQSRLPILASIVRKYNIMCATSIECESAFSIAGYIQRKNRSSLAPATLRYSMILREKSQN</sequence>
<gene>
    <name evidence="8" type="ORF">EDS130_LOCUS16792</name>
</gene>
<accession>A0A814JHE9</accession>
<evidence type="ECO:0000259" key="7">
    <source>
        <dbReference type="Pfam" id="PF05699"/>
    </source>
</evidence>
<keyword evidence="3" id="KW-0863">Zinc-finger</keyword>
<evidence type="ECO:0000256" key="3">
    <source>
        <dbReference type="ARBA" id="ARBA00022771"/>
    </source>
</evidence>
<evidence type="ECO:0000256" key="4">
    <source>
        <dbReference type="ARBA" id="ARBA00022833"/>
    </source>
</evidence>
<name>A0A814JHE9_ADIRI</name>
<comment type="caution">
    <text evidence="8">The sequence shown here is derived from an EMBL/GenBank/DDBJ whole genome shotgun (WGS) entry which is preliminary data.</text>
</comment>
<dbReference type="GO" id="GO:0005634">
    <property type="term" value="C:nucleus"/>
    <property type="evidence" value="ECO:0007669"/>
    <property type="project" value="UniProtKB-SubCell"/>
</dbReference>
<evidence type="ECO:0000313" key="8">
    <source>
        <dbReference type="EMBL" id="CAF1038360.1"/>
    </source>
</evidence>
<feature type="compositionally biased region" description="Polar residues" evidence="6">
    <location>
        <begin position="161"/>
        <end position="173"/>
    </location>
</feature>
<feature type="region of interest" description="Disordered" evidence="6">
    <location>
        <begin position="148"/>
        <end position="173"/>
    </location>
</feature>
<dbReference type="SUPFAM" id="SSF53098">
    <property type="entry name" value="Ribonuclease H-like"/>
    <property type="match status" value="1"/>
</dbReference>
<dbReference type="Proteomes" id="UP000663852">
    <property type="component" value="Unassembled WGS sequence"/>
</dbReference>
<dbReference type="InterPro" id="IPR008906">
    <property type="entry name" value="HATC_C_dom"/>
</dbReference>
<feature type="compositionally biased region" description="Basic and acidic residues" evidence="6">
    <location>
        <begin position="97"/>
        <end position="119"/>
    </location>
</feature>
<proteinExistence type="predicted"/>
<dbReference type="InterPro" id="IPR012337">
    <property type="entry name" value="RNaseH-like_sf"/>
</dbReference>
<evidence type="ECO:0000256" key="6">
    <source>
        <dbReference type="SAM" id="MobiDB-lite"/>
    </source>
</evidence>
<dbReference type="AlphaFoldDB" id="A0A814JHE9"/>
<comment type="subcellular location">
    <subcellularLocation>
        <location evidence="1">Nucleus</location>
    </subcellularLocation>
</comment>
<keyword evidence="4" id="KW-0862">Zinc</keyword>
<dbReference type="Pfam" id="PF05699">
    <property type="entry name" value="Dimer_Tnp_hAT"/>
    <property type="match status" value="1"/>
</dbReference>
<evidence type="ECO:0000256" key="1">
    <source>
        <dbReference type="ARBA" id="ARBA00004123"/>
    </source>
</evidence>
<dbReference type="PANTHER" id="PTHR46481">
    <property type="entry name" value="ZINC FINGER BED DOMAIN-CONTAINING PROTEIN 4"/>
    <property type="match status" value="1"/>
</dbReference>
<feature type="compositionally biased region" description="Low complexity" evidence="6">
    <location>
        <begin position="44"/>
        <end position="59"/>
    </location>
</feature>
<feature type="region of interest" description="Disordered" evidence="6">
    <location>
        <begin position="513"/>
        <end position="556"/>
    </location>
</feature>
<evidence type="ECO:0000256" key="2">
    <source>
        <dbReference type="ARBA" id="ARBA00022723"/>
    </source>
</evidence>
<feature type="compositionally biased region" description="Low complexity" evidence="6">
    <location>
        <begin position="515"/>
        <end position="545"/>
    </location>
</feature>